<dbReference type="GO" id="GO:0006351">
    <property type="term" value="P:DNA-templated transcription"/>
    <property type="evidence" value="ECO:0007669"/>
    <property type="project" value="UniProtKB-UniRule"/>
</dbReference>
<evidence type="ECO:0000256" key="7">
    <source>
        <dbReference type="ARBA" id="ARBA00022771"/>
    </source>
</evidence>
<evidence type="ECO:0000256" key="1">
    <source>
        <dbReference type="ARBA" id="ARBA00006346"/>
    </source>
</evidence>
<keyword evidence="14 16" id="KW-0899">Viral immunoevasion</keyword>
<comment type="similarity">
    <text evidence="1 16 17">Belongs to the papillomaviridae E6 protein family.</text>
</comment>
<evidence type="ECO:0000256" key="6">
    <source>
        <dbReference type="ARBA" id="ARBA00022723"/>
    </source>
</evidence>
<dbReference type="InterPro" id="IPR038575">
    <property type="entry name" value="E6_sf"/>
</dbReference>
<dbReference type="SUPFAM" id="SSF161229">
    <property type="entry name" value="E6 C-terminal domain-like"/>
    <property type="match status" value="2"/>
</dbReference>
<protein>
    <recommendedName>
        <fullName evidence="16 17">Protein E6</fullName>
    </recommendedName>
</protein>
<dbReference type="Pfam" id="PF00518">
    <property type="entry name" value="E6"/>
    <property type="match status" value="1"/>
</dbReference>
<dbReference type="EMBL" id="MH777268">
    <property type="protein sequence ID" value="AYA94068.1"/>
    <property type="molecule type" value="Genomic_DNA"/>
</dbReference>
<feature type="zinc finger region" evidence="16">
    <location>
        <begin position="99"/>
        <end position="135"/>
    </location>
</feature>
<evidence type="ECO:0000256" key="10">
    <source>
        <dbReference type="ARBA" id="ARBA00023125"/>
    </source>
</evidence>
<comment type="function">
    <text evidence="16">Plays a major role in the induction and maintenance of cellular transformation. E6 associates with host UBE3A/E6-AP ubiquitin-protein ligase and modulates its activity. Protects host keratinocytes from apoptosis by mediating the degradation of host BAK1. May also inhibit host immune response.</text>
</comment>
<feature type="zinc finger region" evidence="16">
    <location>
        <begin position="26"/>
        <end position="62"/>
    </location>
</feature>
<keyword evidence="8 16" id="KW-0862">Zinc</keyword>
<evidence type="ECO:0000256" key="16">
    <source>
        <dbReference type="HAMAP-Rule" id="MF_04006"/>
    </source>
</evidence>
<comment type="subcellular location">
    <subcellularLocation>
        <location evidence="16 17">Host cytoplasm</location>
    </subcellularLocation>
    <subcellularLocation>
        <location evidence="16 17">Host nucleus</location>
    </subcellularLocation>
</comment>
<evidence type="ECO:0000256" key="8">
    <source>
        <dbReference type="ARBA" id="ARBA00022833"/>
    </source>
</evidence>
<evidence type="ECO:0000256" key="14">
    <source>
        <dbReference type="ARBA" id="ARBA00023280"/>
    </source>
</evidence>
<keyword evidence="3 16" id="KW-1048">Host nucleus</keyword>
<keyword evidence="2 16" id="KW-0244">Early protein</keyword>
<dbReference type="GO" id="GO:0052170">
    <property type="term" value="P:symbiont-mediated suppression of host innate immune response"/>
    <property type="evidence" value="ECO:0007669"/>
    <property type="project" value="UniProtKB-KW"/>
</dbReference>
<dbReference type="GO" id="GO:0052150">
    <property type="term" value="P:symbiont-mediated perturbation of host apoptosis"/>
    <property type="evidence" value="ECO:0007669"/>
    <property type="project" value="UniProtKB-KW"/>
</dbReference>
<evidence type="ECO:0000256" key="3">
    <source>
        <dbReference type="ARBA" id="ARBA00022562"/>
    </source>
</evidence>
<organism evidence="18">
    <name type="scientific">Human papillomavirus</name>
    <dbReference type="NCBI Taxonomy" id="10566"/>
    <lineage>
        <taxon>Viruses</taxon>
        <taxon>Monodnaviria</taxon>
        <taxon>Shotokuvirae</taxon>
        <taxon>Cossaviricota</taxon>
        <taxon>Papovaviricetes</taxon>
        <taxon>Zurhausenvirales</taxon>
        <taxon>Papillomaviridae</taxon>
    </lineage>
</organism>
<dbReference type="GO" id="GO:0039502">
    <property type="term" value="P:symbiont-mediated suppression of host type I interferon-mediated signaling pathway"/>
    <property type="evidence" value="ECO:0007669"/>
    <property type="project" value="UniProtKB-UniRule"/>
</dbReference>
<keyword evidence="15 16" id="KW-1119">Modulation of host cell apoptosis by virus</keyword>
<keyword evidence="4 16" id="KW-0945">Host-virus interaction</keyword>
<keyword evidence="10 16" id="KW-0238">DNA-binding</keyword>
<evidence type="ECO:0000256" key="2">
    <source>
        <dbReference type="ARBA" id="ARBA00022518"/>
    </source>
</evidence>
<dbReference type="GO" id="GO:0006355">
    <property type="term" value="P:regulation of DNA-templated transcription"/>
    <property type="evidence" value="ECO:0007669"/>
    <property type="project" value="UniProtKB-UniRule"/>
</dbReference>
<sequence length="139" mass="16534">MDSLPVKLDDFCVRYGISLFNVQLRCVFCRHWVNFVELADFHHKHLCLTWKENVCYAACCSCLRLCAKCETERFYQCNLASEFIEDILHKPLSEIVIRCLHCLKKLDLIEKLEHKILKSCFHLVRGYWRGECRNCKSKE</sequence>
<evidence type="ECO:0000256" key="9">
    <source>
        <dbReference type="ARBA" id="ARBA00023015"/>
    </source>
</evidence>
<keyword evidence="12 16" id="KW-0804">Transcription</keyword>
<keyword evidence="9 16" id="KW-0805">Transcription regulation</keyword>
<evidence type="ECO:0000256" key="11">
    <source>
        <dbReference type="ARBA" id="ARBA00023159"/>
    </source>
</evidence>
<keyword evidence="5 16" id="KW-1090">Inhibition of host innate immune response by virus</keyword>
<evidence type="ECO:0000256" key="12">
    <source>
        <dbReference type="ARBA" id="ARBA00023163"/>
    </source>
</evidence>
<accession>A0A385PKB9</accession>
<evidence type="ECO:0000256" key="5">
    <source>
        <dbReference type="ARBA" id="ARBA00022632"/>
    </source>
</evidence>
<dbReference type="GO" id="GO:0003677">
    <property type="term" value="F:DNA binding"/>
    <property type="evidence" value="ECO:0007669"/>
    <property type="project" value="UniProtKB-UniRule"/>
</dbReference>
<dbReference type="GO" id="GO:0030430">
    <property type="term" value="C:host cell cytoplasm"/>
    <property type="evidence" value="ECO:0007669"/>
    <property type="project" value="UniProtKB-SubCell"/>
</dbReference>
<reference evidence="18" key="1">
    <citation type="journal article" date="2018" name="Nat. Med.">
        <title>Expanded skin virome in DOCK8-deficient patients.</title>
        <authorList>
            <consortium name="NISC Comparative Sequencing Program"/>
            <person name="Tirosh O."/>
            <person name="Conlan S."/>
            <person name="Deming C."/>
            <person name="Lee-Lin S.Q."/>
            <person name="Huang X."/>
            <person name="Su H.C."/>
            <person name="Freeman A.F."/>
            <person name="Segre J.A."/>
            <person name="Kong H.H."/>
        </authorList>
    </citation>
    <scope>NUCLEOTIDE SEQUENCE</scope>
    <source>
        <strain evidence="18">HPV-mSK_126</strain>
    </source>
</reference>
<evidence type="ECO:0000256" key="15">
    <source>
        <dbReference type="ARBA" id="ARBA00023323"/>
    </source>
</evidence>
<evidence type="ECO:0000313" key="18">
    <source>
        <dbReference type="EMBL" id="AYA94068.1"/>
    </source>
</evidence>
<keyword evidence="7 16" id="KW-0863">Zinc-finger</keyword>
<keyword evidence="11 16" id="KW-0010">Activator</keyword>
<gene>
    <name evidence="16" type="primary">E6</name>
</gene>
<comment type="caution">
    <text evidence="16">Lacks conserved residue(s) required for the propagation of feature annotation.</text>
</comment>
<evidence type="ECO:0000256" key="4">
    <source>
        <dbReference type="ARBA" id="ARBA00022581"/>
    </source>
</evidence>
<evidence type="ECO:0000256" key="17">
    <source>
        <dbReference type="RuleBase" id="RU363123"/>
    </source>
</evidence>
<keyword evidence="6 16" id="KW-0479">Metal-binding</keyword>
<dbReference type="Gene3D" id="3.30.240.40">
    <property type="entry name" value="E6 early regulatory protein"/>
    <property type="match status" value="2"/>
</dbReference>
<comment type="subunit">
    <text evidence="16">Forms homodimers. Interacts with ubiquitin-protein ligase UBE3A/E6-AP; this interaction stimulates UBE3A ubiquitin activity. Interacts with host BAK1.</text>
</comment>
<name>A0A385PKB9_9PAPI</name>
<dbReference type="GO" id="GO:0042025">
    <property type="term" value="C:host cell nucleus"/>
    <property type="evidence" value="ECO:0007669"/>
    <property type="project" value="UniProtKB-SubCell"/>
</dbReference>
<evidence type="ECO:0000256" key="13">
    <source>
        <dbReference type="ARBA" id="ARBA00023200"/>
    </source>
</evidence>
<keyword evidence="13 16" id="KW-1035">Host cytoplasm</keyword>
<dbReference type="GO" id="GO:0008270">
    <property type="term" value="F:zinc ion binding"/>
    <property type="evidence" value="ECO:0007669"/>
    <property type="project" value="UniProtKB-KW"/>
</dbReference>
<dbReference type="InterPro" id="IPR001334">
    <property type="entry name" value="E6"/>
</dbReference>
<dbReference type="GO" id="GO:0039648">
    <property type="term" value="P:symbiont-mediated perturbation of host ubiquitin-like protein modification"/>
    <property type="evidence" value="ECO:0007669"/>
    <property type="project" value="UniProtKB-UniRule"/>
</dbReference>
<proteinExistence type="inferred from homology"/>
<dbReference type="HAMAP" id="MF_04006">
    <property type="entry name" value="HPV_E6"/>
    <property type="match status" value="1"/>
</dbReference>